<dbReference type="SUPFAM" id="SSF46689">
    <property type="entry name" value="Homeodomain-like"/>
    <property type="match status" value="1"/>
</dbReference>
<dbReference type="Gene3D" id="1.10.357.10">
    <property type="entry name" value="Tetracycline Repressor, domain 2"/>
    <property type="match status" value="1"/>
</dbReference>
<reference evidence="7 8" key="1">
    <citation type="submission" date="2013-01" db="EMBL/GenBank/DDBJ databases">
        <title>Whole genome shotgun sequence of Gordonia soli NBRC 108243.</title>
        <authorList>
            <person name="Isaki-Nakamura S."/>
            <person name="Hosoyama A."/>
            <person name="Tsuchikane K."/>
            <person name="Ando Y."/>
            <person name="Baba S."/>
            <person name="Ohji S."/>
            <person name="Hamada M."/>
            <person name="Tamura T."/>
            <person name="Yamazoe A."/>
            <person name="Yamazaki S."/>
            <person name="Fujita N."/>
        </authorList>
    </citation>
    <scope>NUCLEOTIDE SEQUENCE [LARGE SCALE GENOMIC DNA]</scope>
    <source>
        <strain evidence="7 8">NBRC 108243</strain>
    </source>
</reference>
<dbReference type="STRING" id="1223545.GS4_04_00440"/>
<keyword evidence="3" id="KW-0804">Transcription</keyword>
<evidence type="ECO:0000313" key="8">
    <source>
        <dbReference type="Proteomes" id="UP000011666"/>
    </source>
</evidence>
<dbReference type="PANTHER" id="PTHR30055:SF234">
    <property type="entry name" value="HTH-TYPE TRANSCRIPTIONAL REGULATOR BETI"/>
    <property type="match status" value="1"/>
</dbReference>
<evidence type="ECO:0000256" key="2">
    <source>
        <dbReference type="ARBA" id="ARBA00023125"/>
    </source>
</evidence>
<dbReference type="RefSeq" id="WP_007617325.1">
    <property type="nucleotide sequence ID" value="NZ_BANX01000004.1"/>
</dbReference>
<dbReference type="PROSITE" id="PS50977">
    <property type="entry name" value="HTH_TETR_2"/>
    <property type="match status" value="1"/>
</dbReference>
<organism evidence="7 8">
    <name type="scientific">Gordonia soli NBRC 108243</name>
    <dbReference type="NCBI Taxonomy" id="1223545"/>
    <lineage>
        <taxon>Bacteria</taxon>
        <taxon>Bacillati</taxon>
        <taxon>Actinomycetota</taxon>
        <taxon>Actinomycetes</taxon>
        <taxon>Mycobacteriales</taxon>
        <taxon>Gordoniaceae</taxon>
        <taxon>Gordonia</taxon>
    </lineage>
</organism>
<keyword evidence="8" id="KW-1185">Reference proteome</keyword>
<keyword evidence="1" id="KW-0805">Transcription regulation</keyword>
<comment type="caution">
    <text evidence="7">The sequence shown here is derived from an EMBL/GenBank/DDBJ whole genome shotgun (WGS) entry which is preliminary data.</text>
</comment>
<feature type="compositionally biased region" description="Gly residues" evidence="5">
    <location>
        <begin position="158"/>
        <end position="181"/>
    </location>
</feature>
<feature type="domain" description="HTH tetR-type" evidence="6">
    <location>
        <begin position="15"/>
        <end position="75"/>
    </location>
</feature>
<dbReference type="InterPro" id="IPR050109">
    <property type="entry name" value="HTH-type_TetR-like_transc_reg"/>
</dbReference>
<evidence type="ECO:0000259" key="6">
    <source>
        <dbReference type="PROSITE" id="PS50977"/>
    </source>
</evidence>
<protein>
    <submittedName>
        <fullName evidence="7">Putative TetR family transcriptional regulator</fullName>
    </submittedName>
</protein>
<gene>
    <name evidence="7" type="ORF">GS4_04_00440</name>
</gene>
<dbReference type="AlphaFoldDB" id="M0QDW6"/>
<evidence type="ECO:0000256" key="3">
    <source>
        <dbReference type="ARBA" id="ARBA00023163"/>
    </source>
</evidence>
<accession>M0QDW6</accession>
<dbReference type="eggNOG" id="COG1309">
    <property type="taxonomic scope" value="Bacteria"/>
</dbReference>
<sequence length="239" mass="25654">MPRTYNSPVRAERARENRARIVAAADGLFREQGWVPTTMADVATAAGLTRQTVYQQFAGKLPLLDACIDAALTSGVGGAVRDLPDYRLMGVGDRPHRVAAGARWLRAAHERSAEIQNVLDQAAVTDPEAALLLSAREQRRWEEVRWAVGLILGVGGDGGEVGGGDQNGGDQNGGDGNGGDQNDGDPEASDAAVVDPATVDAVWALASRRNWLVLTGTRGWSGDRWESWFVRHFRAEIEA</sequence>
<dbReference type="EMBL" id="BANX01000004">
    <property type="protein sequence ID" value="GAC66788.1"/>
    <property type="molecule type" value="Genomic_DNA"/>
</dbReference>
<dbReference type="PANTHER" id="PTHR30055">
    <property type="entry name" value="HTH-TYPE TRANSCRIPTIONAL REGULATOR RUTR"/>
    <property type="match status" value="1"/>
</dbReference>
<feature type="region of interest" description="Disordered" evidence="5">
    <location>
        <begin position="158"/>
        <end position="191"/>
    </location>
</feature>
<evidence type="ECO:0000256" key="1">
    <source>
        <dbReference type="ARBA" id="ARBA00023015"/>
    </source>
</evidence>
<dbReference type="Proteomes" id="UP000011666">
    <property type="component" value="Unassembled WGS sequence"/>
</dbReference>
<keyword evidence="2 4" id="KW-0238">DNA-binding</keyword>
<evidence type="ECO:0000256" key="4">
    <source>
        <dbReference type="PROSITE-ProRule" id="PRU00335"/>
    </source>
</evidence>
<dbReference type="InterPro" id="IPR009057">
    <property type="entry name" value="Homeodomain-like_sf"/>
</dbReference>
<dbReference type="GO" id="GO:0003700">
    <property type="term" value="F:DNA-binding transcription factor activity"/>
    <property type="evidence" value="ECO:0007669"/>
    <property type="project" value="TreeGrafter"/>
</dbReference>
<evidence type="ECO:0000313" key="7">
    <source>
        <dbReference type="EMBL" id="GAC66788.1"/>
    </source>
</evidence>
<dbReference type="PRINTS" id="PR00455">
    <property type="entry name" value="HTHTETR"/>
</dbReference>
<evidence type="ECO:0000256" key="5">
    <source>
        <dbReference type="SAM" id="MobiDB-lite"/>
    </source>
</evidence>
<name>M0QDW6_9ACTN</name>
<feature type="DNA-binding region" description="H-T-H motif" evidence="4">
    <location>
        <begin position="38"/>
        <end position="57"/>
    </location>
</feature>
<dbReference type="GO" id="GO:0000976">
    <property type="term" value="F:transcription cis-regulatory region binding"/>
    <property type="evidence" value="ECO:0007669"/>
    <property type="project" value="TreeGrafter"/>
</dbReference>
<proteinExistence type="predicted"/>
<dbReference type="Pfam" id="PF00440">
    <property type="entry name" value="TetR_N"/>
    <property type="match status" value="1"/>
</dbReference>
<dbReference type="InterPro" id="IPR001647">
    <property type="entry name" value="HTH_TetR"/>
</dbReference>